<dbReference type="SMART" id="SM00476">
    <property type="entry name" value="DNaseIc"/>
    <property type="match status" value="1"/>
</dbReference>
<accession>A0A9Q1EU34</accession>
<dbReference type="GO" id="GO:0004530">
    <property type="term" value="F:deoxyribonuclease I activity"/>
    <property type="evidence" value="ECO:0007669"/>
    <property type="project" value="TreeGrafter"/>
</dbReference>
<dbReference type="InterPro" id="IPR005135">
    <property type="entry name" value="Endo/exonuclease/phosphatase"/>
</dbReference>
<dbReference type="InterPro" id="IPR016202">
    <property type="entry name" value="DNase_I"/>
</dbReference>
<keyword evidence="4" id="KW-0378">Hydrolase</keyword>
<dbReference type="SUPFAM" id="SSF56219">
    <property type="entry name" value="DNase I-like"/>
    <property type="match status" value="1"/>
</dbReference>
<dbReference type="Proteomes" id="UP001152622">
    <property type="component" value="Chromosome 12"/>
</dbReference>
<feature type="domain" description="Endonuclease/exonuclease/phosphatase" evidence="5">
    <location>
        <begin position="23"/>
        <end position="157"/>
    </location>
</feature>
<dbReference type="EMBL" id="JAINUF010000012">
    <property type="protein sequence ID" value="KAJ8345077.1"/>
    <property type="molecule type" value="Genomic_DNA"/>
</dbReference>
<dbReference type="InterPro" id="IPR036691">
    <property type="entry name" value="Endo/exonu/phosph_ase_sf"/>
</dbReference>
<dbReference type="Gene3D" id="3.60.10.10">
    <property type="entry name" value="Endonuclease/exonuclease/phosphatase"/>
    <property type="match status" value="1"/>
</dbReference>
<dbReference type="PANTHER" id="PTHR11371">
    <property type="entry name" value="DEOXYRIBONUCLEASE"/>
    <property type="match status" value="1"/>
</dbReference>
<evidence type="ECO:0000256" key="1">
    <source>
        <dbReference type="ARBA" id="ARBA00007359"/>
    </source>
</evidence>
<name>A0A9Q1EU34_SYNKA</name>
<evidence type="ECO:0000256" key="3">
    <source>
        <dbReference type="ARBA" id="ARBA00022759"/>
    </source>
</evidence>
<evidence type="ECO:0000256" key="2">
    <source>
        <dbReference type="ARBA" id="ARBA00022722"/>
    </source>
</evidence>
<dbReference type="PRINTS" id="PR00130">
    <property type="entry name" value="DNASEI"/>
</dbReference>
<dbReference type="GO" id="GO:0006308">
    <property type="term" value="P:DNA catabolic process"/>
    <property type="evidence" value="ECO:0007669"/>
    <property type="project" value="InterPro"/>
</dbReference>
<keyword evidence="2" id="KW-0540">Nuclease</keyword>
<gene>
    <name evidence="6" type="ORF">SKAU_G00292700</name>
</gene>
<dbReference type="AlphaFoldDB" id="A0A9Q1EU34"/>
<protein>
    <recommendedName>
        <fullName evidence="5">Endonuclease/exonuclease/phosphatase domain-containing protein</fullName>
    </recommendedName>
</protein>
<evidence type="ECO:0000313" key="7">
    <source>
        <dbReference type="Proteomes" id="UP001152622"/>
    </source>
</evidence>
<proteinExistence type="inferred from homology"/>
<comment type="caution">
    <text evidence="6">The sequence shown here is derived from an EMBL/GenBank/DDBJ whole genome shotgun (WGS) entry which is preliminary data.</text>
</comment>
<keyword evidence="7" id="KW-1185">Reference proteome</keyword>
<sequence>MVSVAKTFQYPAIEPFSRPPFVVMFSYRKTEIFALIPQHTSPPDAFKQIDALYDVVEATRNELKTDNIILLGDFNAGCTYVTTSDWQYIRLRTDKSFHWLIPDSADTTVSVSKPCPYDRIVATEAMIKAVVPDSAMVYDYRKGLGLDQKTALAVSDHFPVEVKLFRDKESA</sequence>
<keyword evidence="3" id="KW-0255">Endonuclease</keyword>
<comment type="similarity">
    <text evidence="1">Belongs to the DNase I family.</text>
</comment>
<dbReference type="GO" id="GO:0005634">
    <property type="term" value="C:nucleus"/>
    <property type="evidence" value="ECO:0007669"/>
    <property type="project" value="TreeGrafter"/>
</dbReference>
<dbReference type="OrthoDB" id="10061407at2759"/>
<organism evidence="6 7">
    <name type="scientific">Synaphobranchus kaupii</name>
    <name type="common">Kaup's arrowtooth eel</name>
    <dbReference type="NCBI Taxonomy" id="118154"/>
    <lineage>
        <taxon>Eukaryota</taxon>
        <taxon>Metazoa</taxon>
        <taxon>Chordata</taxon>
        <taxon>Craniata</taxon>
        <taxon>Vertebrata</taxon>
        <taxon>Euteleostomi</taxon>
        <taxon>Actinopterygii</taxon>
        <taxon>Neopterygii</taxon>
        <taxon>Teleostei</taxon>
        <taxon>Anguilliformes</taxon>
        <taxon>Synaphobranchidae</taxon>
        <taxon>Synaphobranchus</taxon>
    </lineage>
</organism>
<evidence type="ECO:0000256" key="4">
    <source>
        <dbReference type="ARBA" id="ARBA00022801"/>
    </source>
</evidence>
<reference evidence="6" key="1">
    <citation type="journal article" date="2023" name="Science">
        <title>Genome structures resolve the early diversification of teleost fishes.</title>
        <authorList>
            <person name="Parey E."/>
            <person name="Louis A."/>
            <person name="Montfort J."/>
            <person name="Bouchez O."/>
            <person name="Roques C."/>
            <person name="Iampietro C."/>
            <person name="Lluch J."/>
            <person name="Castinel A."/>
            <person name="Donnadieu C."/>
            <person name="Desvignes T."/>
            <person name="Floi Bucao C."/>
            <person name="Jouanno E."/>
            <person name="Wen M."/>
            <person name="Mejri S."/>
            <person name="Dirks R."/>
            <person name="Jansen H."/>
            <person name="Henkel C."/>
            <person name="Chen W.J."/>
            <person name="Zahm M."/>
            <person name="Cabau C."/>
            <person name="Klopp C."/>
            <person name="Thompson A.W."/>
            <person name="Robinson-Rechavi M."/>
            <person name="Braasch I."/>
            <person name="Lecointre G."/>
            <person name="Bobe J."/>
            <person name="Postlethwait J.H."/>
            <person name="Berthelot C."/>
            <person name="Roest Crollius H."/>
            <person name="Guiguen Y."/>
        </authorList>
    </citation>
    <scope>NUCLEOTIDE SEQUENCE</scope>
    <source>
        <strain evidence="6">WJC10195</strain>
    </source>
</reference>
<dbReference type="Pfam" id="PF03372">
    <property type="entry name" value="Exo_endo_phos"/>
    <property type="match status" value="1"/>
</dbReference>
<evidence type="ECO:0000313" key="6">
    <source>
        <dbReference type="EMBL" id="KAJ8345077.1"/>
    </source>
</evidence>
<evidence type="ECO:0000259" key="5">
    <source>
        <dbReference type="Pfam" id="PF03372"/>
    </source>
</evidence>
<dbReference type="GO" id="GO:0003677">
    <property type="term" value="F:DNA binding"/>
    <property type="evidence" value="ECO:0007669"/>
    <property type="project" value="TreeGrafter"/>
</dbReference>
<dbReference type="PANTHER" id="PTHR11371:SF29">
    <property type="entry name" value="DEOXYRIBONUCLEASE-1-LIKE 2"/>
    <property type="match status" value="1"/>
</dbReference>